<evidence type="ECO:0000313" key="1">
    <source>
        <dbReference type="EMBL" id="GJS81113.1"/>
    </source>
</evidence>
<keyword evidence="2" id="KW-1185">Reference proteome</keyword>
<comment type="caution">
    <text evidence="1">The sequence shown here is derived from an EMBL/GenBank/DDBJ whole genome shotgun (WGS) entry which is preliminary data.</text>
</comment>
<sequence length="212" mass="25327">MDLFTKNVLWDYWKMGDDEIVLTNGKVSDLKEEYPYEDGEIAKIFRIESNIFNYETPLCKAFNEFNYIFQIDPDVLIKDIIRFKTYEEYKDDWIYERNKDVSWVHEKPWTENEAWKEPTHVKHYCELFSFKSGHTEWPTCSWKDDGYYNGGNLPGTFKVSNTLHYQDLKWYEALKDGKLKDGPLKNKAILEGLSLIKVIIRVVKTLTEEYKD</sequence>
<evidence type="ECO:0000313" key="2">
    <source>
        <dbReference type="Proteomes" id="UP001151760"/>
    </source>
</evidence>
<organism evidence="1 2">
    <name type="scientific">Tanacetum coccineum</name>
    <dbReference type="NCBI Taxonomy" id="301880"/>
    <lineage>
        <taxon>Eukaryota</taxon>
        <taxon>Viridiplantae</taxon>
        <taxon>Streptophyta</taxon>
        <taxon>Embryophyta</taxon>
        <taxon>Tracheophyta</taxon>
        <taxon>Spermatophyta</taxon>
        <taxon>Magnoliopsida</taxon>
        <taxon>eudicotyledons</taxon>
        <taxon>Gunneridae</taxon>
        <taxon>Pentapetalae</taxon>
        <taxon>asterids</taxon>
        <taxon>campanulids</taxon>
        <taxon>Asterales</taxon>
        <taxon>Asteraceae</taxon>
        <taxon>Asteroideae</taxon>
        <taxon>Anthemideae</taxon>
        <taxon>Anthemidinae</taxon>
        <taxon>Tanacetum</taxon>
    </lineage>
</organism>
<dbReference type="EMBL" id="BQNB010010724">
    <property type="protein sequence ID" value="GJS81113.1"/>
    <property type="molecule type" value="Genomic_DNA"/>
</dbReference>
<protein>
    <submittedName>
        <fullName evidence="1">Uncharacterized protein</fullName>
    </submittedName>
</protein>
<name>A0ABQ4YWU2_9ASTR</name>
<dbReference type="Proteomes" id="UP001151760">
    <property type="component" value="Unassembled WGS sequence"/>
</dbReference>
<reference evidence="1" key="1">
    <citation type="journal article" date="2022" name="Int. J. Mol. Sci.">
        <title>Draft Genome of Tanacetum Coccineum: Genomic Comparison of Closely Related Tanacetum-Family Plants.</title>
        <authorList>
            <person name="Yamashiro T."/>
            <person name="Shiraishi A."/>
            <person name="Nakayama K."/>
            <person name="Satake H."/>
        </authorList>
    </citation>
    <scope>NUCLEOTIDE SEQUENCE</scope>
</reference>
<proteinExistence type="predicted"/>
<reference evidence="1" key="2">
    <citation type="submission" date="2022-01" db="EMBL/GenBank/DDBJ databases">
        <authorList>
            <person name="Yamashiro T."/>
            <person name="Shiraishi A."/>
            <person name="Satake H."/>
            <person name="Nakayama K."/>
        </authorList>
    </citation>
    <scope>NUCLEOTIDE SEQUENCE</scope>
</reference>
<gene>
    <name evidence="1" type="ORF">Tco_0747654</name>
</gene>
<accession>A0ABQ4YWU2</accession>